<name>A0A1Y2K6Z5_9PROT</name>
<comment type="caution">
    <text evidence="1">The sequence shown here is derived from an EMBL/GenBank/DDBJ whole genome shotgun (WGS) entry which is preliminary data.</text>
</comment>
<accession>A0A1Y2K6Z5</accession>
<reference evidence="1 2" key="1">
    <citation type="journal article" date="2016" name="BMC Genomics">
        <title>Combined genomic and structural analyses of a cultured magnetotactic bacterium reveals its niche adaptation to a dynamic environment.</title>
        <authorList>
            <person name="Araujo A.C."/>
            <person name="Morillo V."/>
            <person name="Cypriano J."/>
            <person name="Teixeira L.C."/>
            <person name="Leao P."/>
            <person name="Lyra S."/>
            <person name="Almeida L.G."/>
            <person name="Bazylinski D.A."/>
            <person name="Vasconcellos A.T."/>
            <person name="Abreu F."/>
            <person name="Lins U."/>
        </authorList>
    </citation>
    <scope>NUCLEOTIDE SEQUENCE [LARGE SCALE GENOMIC DNA]</scope>
    <source>
        <strain evidence="1 2">IT-1</strain>
    </source>
</reference>
<dbReference type="EMBL" id="LVJN01000019">
    <property type="protein sequence ID" value="OSM04211.1"/>
    <property type="molecule type" value="Genomic_DNA"/>
</dbReference>
<gene>
    <name evidence="1" type="ORF">MAIT1_04068</name>
</gene>
<sequence length="71" mass="8261">MHRRAHRLLLKRPQMILKAKEFQIAVQLGHGGLLPSSGIRSARRRVIANAVCESRRGWWRRVMPGDFRVCE</sequence>
<proteinExistence type="predicted"/>
<evidence type="ECO:0000313" key="2">
    <source>
        <dbReference type="Proteomes" id="UP000194003"/>
    </source>
</evidence>
<organism evidence="1 2">
    <name type="scientific">Magnetofaba australis IT-1</name>
    <dbReference type="NCBI Taxonomy" id="1434232"/>
    <lineage>
        <taxon>Bacteria</taxon>
        <taxon>Pseudomonadati</taxon>
        <taxon>Pseudomonadota</taxon>
        <taxon>Magnetococcia</taxon>
        <taxon>Magnetococcales</taxon>
        <taxon>Magnetococcaceae</taxon>
        <taxon>Magnetofaba</taxon>
    </lineage>
</organism>
<evidence type="ECO:0000313" key="1">
    <source>
        <dbReference type="EMBL" id="OSM04211.1"/>
    </source>
</evidence>
<protein>
    <submittedName>
        <fullName evidence="1">Uncharacterized protein</fullName>
    </submittedName>
</protein>
<dbReference type="Proteomes" id="UP000194003">
    <property type="component" value="Unassembled WGS sequence"/>
</dbReference>
<dbReference type="AlphaFoldDB" id="A0A1Y2K6Z5"/>
<keyword evidence="2" id="KW-1185">Reference proteome</keyword>